<dbReference type="Gene3D" id="3.40.50.300">
    <property type="entry name" value="P-loop containing nucleotide triphosphate hydrolases"/>
    <property type="match status" value="1"/>
</dbReference>
<dbReference type="CDD" id="cd18580">
    <property type="entry name" value="ABC_6TM_ABCC_D2"/>
    <property type="match status" value="1"/>
</dbReference>
<dbReference type="InterPro" id="IPR036640">
    <property type="entry name" value="ABC1_TM_sf"/>
</dbReference>
<dbReference type="InterPro" id="IPR003439">
    <property type="entry name" value="ABC_transporter-like_ATP-bd"/>
</dbReference>
<feature type="transmembrane region" description="Helical" evidence="8">
    <location>
        <begin position="75"/>
        <end position="93"/>
    </location>
</feature>
<evidence type="ECO:0000256" key="8">
    <source>
        <dbReference type="SAM" id="Phobius"/>
    </source>
</evidence>
<dbReference type="InterPro" id="IPR011527">
    <property type="entry name" value="ABC1_TM_dom"/>
</dbReference>
<keyword evidence="7 8" id="KW-0472">Membrane</keyword>
<dbReference type="OrthoDB" id="5232953at2759"/>
<dbReference type="Pfam" id="PF00005">
    <property type="entry name" value="ABC_tran"/>
    <property type="match status" value="1"/>
</dbReference>
<evidence type="ECO:0000256" key="3">
    <source>
        <dbReference type="ARBA" id="ARBA00022692"/>
    </source>
</evidence>
<dbReference type="PANTHER" id="PTHR24223:SF345">
    <property type="entry name" value="ABC MULTIDRUG TRANSPORTER (EUROFUNG)"/>
    <property type="match status" value="1"/>
</dbReference>
<feature type="transmembrane region" description="Helical" evidence="8">
    <location>
        <begin position="153"/>
        <end position="184"/>
    </location>
</feature>
<keyword evidence="6 8" id="KW-1133">Transmembrane helix</keyword>
<evidence type="ECO:0000256" key="1">
    <source>
        <dbReference type="ARBA" id="ARBA00004141"/>
    </source>
</evidence>
<evidence type="ECO:0000256" key="9">
    <source>
        <dbReference type="SAM" id="SignalP"/>
    </source>
</evidence>
<dbReference type="eggNOG" id="KOG0054">
    <property type="taxonomic scope" value="Eukaryota"/>
</dbReference>
<dbReference type="PROSITE" id="PS50929">
    <property type="entry name" value="ABC_TM1F"/>
    <property type="match status" value="1"/>
</dbReference>
<comment type="subcellular location">
    <subcellularLocation>
        <location evidence="1">Membrane</location>
        <topology evidence="1">Multi-pass membrane protein</topology>
    </subcellularLocation>
</comment>
<dbReference type="Gene3D" id="1.20.1560.10">
    <property type="entry name" value="ABC transporter type 1, transmembrane domain"/>
    <property type="match status" value="1"/>
</dbReference>
<feature type="domain" description="ABC transmembrane type-1" evidence="10">
    <location>
        <begin position="23"/>
        <end position="219"/>
    </location>
</feature>
<feature type="transmembrane region" description="Helical" evidence="8">
    <location>
        <begin position="196"/>
        <end position="215"/>
    </location>
</feature>
<keyword evidence="5 11" id="KW-0067">ATP-binding</keyword>
<accession>R8BNE6</accession>
<evidence type="ECO:0000256" key="4">
    <source>
        <dbReference type="ARBA" id="ARBA00022741"/>
    </source>
</evidence>
<protein>
    <submittedName>
        <fullName evidence="11">Putative atp-binding cassette protein</fullName>
    </submittedName>
</protein>
<dbReference type="EMBL" id="KB933061">
    <property type="protein sequence ID" value="EOO00851.1"/>
    <property type="molecule type" value="Genomic_DNA"/>
</dbReference>
<sequence>MFIVVYFCLIFTAWISTDGNMCAPLLYFSGTQSGNILNRFGQDIQLVDKQLAAATQGFITQICKLIMQTTILLVVQYRLALTLPFCAIIVYIVQKVYLRTSRQLRYLELESRSAVYSSFLETAQGIATIRAFGWQKEIADDNTKHLDDSQRPFYLLFCLQRWLNVVLDLLIAMLAIGTIALAVALRGSTTGGQVGVALNLIIVANTTLLSLVTWFTNIEIGLGAIARLKEVENDTPKESLNDSAGTQVTVPTAWPSSGNVYFNRVKASYNGKSSLLLTLLRLLEVESGSITVDGVDISAVSHAAVRRRAFITVSQDAFLLPDASLRFNLDPYLEASESLLVDLLKRTALWSHFAHAEPSILGGADDDTDESVRERISELLEQPLVALPSLSVGQSQLLSLTRALVQIKIASELPGSSAAYSDTPRGKPIVLLDEVTASLDPVTESNMYDIIEEEIINHGHTVIMVTHKLGAFAKRMRPEKDIVVWMKDGKVEKIGGAEDI</sequence>
<evidence type="ECO:0000256" key="5">
    <source>
        <dbReference type="ARBA" id="ARBA00022840"/>
    </source>
</evidence>
<keyword evidence="2" id="KW-0813">Transport</keyword>
<feature type="chain" id="PRO_5004462895" evidence="9">
    <location>
        <begin position="20"/>
        <end position="500"/>
    </location>
</feature>
<dbReference type="InterPro" id="IPR044726">
    <property type="entry name" value="ABCC_6TM_D2"/>
</dbReference>
<organism evidence="11 12">
    <name type="scientific">Phaeoacremonium minimum (strain UCR-PA7)</name>
    <name type="common">Esca disease fungus</name>
    <name type="synonym">Togninia minima</name>
    <dbReference type="NCBI Taxonomy" id="1286976"/>
    <lineage>
        <taxon>Eukaryota</taxon>
        <taxon>Fungi</taxon>
        <taxon>Dikarya</taxon>
        <taxon>Ascomycota</taxon>
        <taxon>Pezizomycotina</taxon>
        <taxon>Sordariomycetes</taxon>
        <taxon>Sordariomycetidae</taxon>
        <taxon>Togniniales</taxon>
        <taxon>Togniniaceae</taxon>
        <taxon>Phaeoacremonium</taxon>
    </lineage>
</organism>
<dbReference type="InterPro" id="IPR050173">
    <property type="entry name" value="ABC_transporter_C-like"/>
</dbReference>
<dbReference type="KEGG" id="tmn:UCRPA7_3667"/>
<gene>
    <name evidence="11" type="ORF">UCRPA7_3667</name>
</gene>
<dbReference type="GO" id="GO:0016887">
    <property type="term" value="F:ATP hydrolysis activity"/>
    <property type="evidence" value="ECO:0007669"/>
    <property type="project" value="InterPro"/>
</dbReference>
<dbReference type="GO" id="GO:0140359">
    <property type="term" value="F:ABC-type transporter activity"/>
    <property type="evidence" value="ECO:0007669"/>
    <property type="project" value="InterPro"/>
</dbReference>
<keyword evidence="12" id="KW-1185">Reference proteome</keyword>
<dbReference type="GO" id="GO:0005524">
    <property type="term" value="F:ATP binding"/>
    <property type="evidence" value="ECO:0007669"/>
    <property type="project" value="UniProtKB-KW"/>
</dbReference>
<dbReference type="RefSeq" id="XP_007914551.1">
    <property type="nucleotide sequence ID" value="XM_007916360.1"/>
</dbReference>
<dbReference type="Pfam" id="PF00664">
    <property type="entry name" value="ABC_membrane"/>
    <property type="match status" value="1"/>
</dbReference>
<dbReference type="InterPro" id="IPR027417">
    <property type="entry name" value="P-loop_NTPase"/>
</dbReference>
<keyword evidence="3 8" id="KW-0812">Transmembrane</keyword>
<evidence type="ECO:0000256" key="2">
    <source>
        <dbReference type="ARBA" id="ARBA00022448"/>
    </source>
</evidence>
<evidence type="ECO:0000313" key="11">
    <source>
        <dbReference type="EMBL" id="EOO00851.1"/>
    </source>
</evidence>
<keyword evidence="9" id="KW-0732">Signal</keyword>
<dbReference type="GeneID" id="19324036"/>
<dbReference type="Proteomes" id="UP000014074">
    <property type="component" value="Unassembled WGS sequence"/>
</dbReference>
<evidence type="ECO:0000256" key="7">
    <source>
        <dbReference type="ARBA" id="ARBA00023136"/>
    </source>
</evidence>
<proteinExistence type="predicted"/>
<feature type="signal peptide" evidence="9">
    <location>
        <begin position="1"/>
        <end position="19"/>
    </location>
</feature>
<dbReference type="HOGENOM" id="CLU_000604_84_3_1"/>
<dbReference type="PANTHER" id="PTHR24223">
    <property type="entry name" value="ATP-BINDING CASSETTE SUB-FAMILY C"/>
    <property type="match status" value="1"/>
</dbReference>
<dbReference type="AlphaFoldDB" id="R8BNE6"/>
<reference evidence="12" key="1">
    <citation type="journal article" date="2013" name="Genome Announc.">
        <title>Draft genome sequence of the ascomycete Phaeoacremonium aleophilum strain UCR-PA7, a causal agent of the esca disease complex in grapevines.</title>
        <authorList>
            <person name="Blanco-Ulate B."/>
            <person name="Rolshausen P."/>
            <person name="Cantu D."/>
        </authorList>
    </citation>
    <scope>NUCLEOTIDE SEQUENCE [LARGE SCALE GENOMIC DNA]</scope>
    <source>
        <strain evidence="12">UCR-PA7</strain>
    </source>
</reference>
<evidence type="ECO:0000313" key="12">
    <source>
        <dbReference type="Proteomes" id="UP000014074"/>
    </source>
</evidence>
<dbReference type="SUPFAM" id="SSF90123">
    <property type="entry name" value="ABC transporter transmembrane region"/>
    <property type="match status" value="1"/>
</dbReference>
<evidence type="ECO:0000256" key="6">
    <source>
        <dbReference type="ARBA" id="ARBA00022989"/>
    </source>
</evidence>
<keyword evidence="4" id="KW-0547">Nucleotide-binding</keyword>
<evidence type="ECO:0000259" key="10">
    <source>
        <dbReference type="PROSITE" id="PS50929"/>
    </source>
</evidence>
<dbReference type="GO" id="GO:0016020">
    <property type="term" value="C:membrane"/>
    <property type="evidence" value="ECO:0007669"/>
    <property type="project" value="UniProtKB-SubCell"/>
</dbReference>
<dbReference type="SUPFAM" id="SSF52540">
    <property type="entry name" value="P-loop containing nucleoside triphosphate hydrolases"/>
    <property type="match status" value="1"/>
</dbReference>
<name>R8BNE6_PHAM7</name>